<dbReference type="RefSeq" id="WP_282332666.1">
    <property type="nucleotide sequence ID" value="NZ_JASBRG010000001.1"/>
</dbReference>
<accession>A0ABT6R7I8</accession>
<evidence type="ECO:0000256" key="1">
    <source>
        <dbReference type="SAM" id="Phobius"/>
    </source>
</evidence>
<sequence length="258" mass="28745">MTRDRYILNELFEISPVVTNISRQMPYEVPAGYFDKLPDIIMEMIANEQYESVSAELQSLSPLLNSIPKKTPYEINEDYFKDFSNNVLAGANAIDFVNSELENLPTFLEDLKHKQTYTVPGGYFETLPGAIFKELMIEKTTAPTQAKVIKGNFSNNISKYAAAAAIIGFVFIAGWLFWGNKPTPTNGGIAAIEKEVKAISDSDLNNFVEKNTLSGSLALYTDSTQLADDDVKYMLADIPDAELQQYLYEQTGTKAITN</sequence>
<keyword evidence="3" id="KW-1185">Reference proteome</keyword>
<keyword evidence="1" id="KW-0472">Membrane</keyword>
<name>A0ABT6R7I8_9BACT</name>
<proteinExistence type="predicted"/>
<keyword evidence="1" id="KW-0812">Transmembrane</keyword>
<comment type="caution">
    <text evidence="2">The sequence shown here is derived from an EMBL/GenBank/DDBJ whole genome shotgun (WGS) entry which is preliminary data.</text>
</comment>
<protein>
    <submittedName>
        <fullName evidence="2">Uncharacterized protein</fullName>
    </submittedName>
</protein>
<evidence type="ECO:0000313" key="3">
    <source>
        <dbReference type="Proteomes" id="UP001226434"/>
    </source>
</evidence>
<dbReference type="Proteomes" id="UP001226434">
    <property type="component" value="Unassembled WGS sequence"/>
</dbReference>
<evidence type="ECO:0000313" key="2">
    <source>
        <dbReference type="EMBL" id="MDI3318535.1"/>
    </source>
</evidence>
<reference evidence="2 3" key="1">
    <citation type="submission" date="2023-05" db="EMBL/GenBank/DDBJ databases">
        <title>Genome sequence of Pinibacter sp. MAH-24.</title>
        <authorList>
            <person name="Huq M.A."/>
        </authorList>
    </citation>
    <scope>NUCLEOTIDE SEQUENCE [LARGE SCALE GENOMIC DNA]</scope>
    <source>
        <strain evidence="2 3">MAH-24</strain>
    </source>
</reference>
<gene>
    <name evidence="2" type="ORF">QJ048_02060</name>
</gene>
<organism evidence="2 3">
    <name type="scientific">Pinibacter soli</name>
    <dbReference type="NCBI Taxonomy" id="3044211"/>
    <lineage>
        <taxon>Bacteria</taxon>
        <taxon>Pseudomonadati</taxon>
        <taxon>Bacteroidota</taxon>
        <taxon>Chitinophagia</taxon>
        <taxon>Chitinophagales</taxon>
        <taxon>Chitinophagaceae</taxon>
        <taxon>Pinibacter</taxon>
    </lineage>
</organism>
<keyword evidence="1" id="KW-1133">Transmembrane helix</keyword>
<feature type="transmembrane region" description="Helical" evidence="1">
    <location>
        <begin position="160"/>
        <end position="178"/>
    </location>
</feature>
<dbReference type="EMBL" id="JASBRG010000001">
    <property type="protein sequence ID" value="MDI3318535.1"/>
    <property type="molecule type" value="Genomic_DNA"/>
</dbReference>